<proteinExistence type="predicted"/>
<reference evidence="2" key="1">
    <citation type="journal article" date="2015" name="MBio">
        <title>Genome-Resolved Metagenomic Analysis Reveals Roles for Candidate Phyla and Other Microbial Community Members in Biogeochemical Transformations in Oil Reservoirs.</title>
        <authorList>
            <person name="Hu P."/>
            <person name="Tom L."/>
            <person name="Singh A."/>
            <person name="Thomas B.C."/>
            <person name="Baker B.J."/>
            <person name="Piceno Y.M."/>
            <person name="Andersen G.L."/>
            <person name="Banfield J.F."/>
        </authorList>
    </citation>
    <scope>NUCLEOTIDE SEQUENCE [LARGE SCALE GENOMIC DNA]</scope>
</reference>
<dbReference type="EMBL" id="LGGP01000338">
    <property type="protein sequence ID" value="KUK78855.1"/>
    <property type="molecule type" value="Genomic_DNA"/>
</dbReference>
<dbReference type="AlphaFoldDB" id="A0A101HLY7"/>
<evidence type="ECO:0000313" key="1">
    <source>
        <dbReference type="EMBL" id="KUK78855.1"/>
    </source>
</evidence>
<gene>
    <name evidence="1" type="ORF">XD94_1609</name>
</gene>
<protein>
    <submittedName>
        <fullName evidence="1">Glycosyl transferase</fullName>
    </submittedName>
</protein>
<organism evidence="1 2">
    <name type="scientific">Mesotoga prima</name>
    <dbReference type="NCBI Taxonomy" id="1184387"/>
    <lineage>
        <taxon>Bacteria</taxon>
        <taxon>Thermotogati</taxon>
        <taxon>Thermotogota</taxon>
        <taxon>Thermotogae</taxon>
        <taxon>Kosmotogales</taxon>
        <taxon>Kosmotogaceae</taxon>
        <taxon>Mesotoga</taxon>
    </lineage>
</organism>
<name>A0A101HLY7_9BACT</name>
<feature type="non-terminal residue" evidence="1">
    <location>
        <position position="1"/>
    </location>
</feature>
<dbReference type="Proteomes" id="UP000054092">
    <property type="component" value="Unassembled WGS sequence"/>
</dbReference>
<dbReference type="PATRIC" id="fig|1184387.3.peg.2125"/>
<keyword evidence="1" id="KW-0808">Transferase</keyword>
<dbReference type="GO" id="GO:0016740">
    <property type="term" value="F:transferase activity"/>
    <property type="evidence" value="ECO:0007669"/>
    <property type="project" value="UniProtKB-KW"/>
</dbReference>
<evidence type="ECO:0000313" key="2">
    <source>
        <dbReference type="Proteomes" id="UP000054092"/>
    </source>
</evidence>
<comment type="caution">
    <text evidence="1">The sequence shown here is derived from an EMBL/GenBank/DDBJ whole genome shotgun (WGS) entry which is preliminary data.</text>
</comment>
<sequence>DVVDWNGQIISRFEDRFQYLSKPTDGRTVLLLMMKNRTWLWTGSVLYNTSFL</sequence>
<accession>A0A101HLY7</accession>